<dbReference type="Pfam" id="PF01435">
    <property type="entry name" value="Peptidase_M48"/>
    <property type="match status" value="1"/>
</dbReference>
<keyword evidence="7 11" id="KW-1133">Transmembrane helix</keyword>
<keyword evidence="5 10" id="KW-0378">Hydrolase</keyword>
<dbReference type="PANTHER" id="PTHR43221">
    <property type="entry name" value="PROTEASE HTPX"/>
    <property type="match status" value="1"/>
</dbReference>
<evidence type="ECO:0000256" key="9">
    <source>
        <dbReference type="ARBA" id="ARBA00023136"/>
    </source>
</evidence>
<comment type="cofactor">
    <cofactor evidence="10">
        <name>Zn(2+)</name>
        <dbReference type="ChEBI" id="CHEBI:29105"/>
    </cofactor>
    <text evidence="10">Binds 1 zinc ion per subunit.</text>
</comment>
<comment type="similarity">
    <text evidence="10">Belongs to the peptidase M48 family.</text>
</comment>
<evidence type="ECO:0000256" key="1">
    <source>
        <dbReference type="ARBA" id="ARBA00022475"/>
    </source>
</evidence>
<keyword evidence="2 10" id="KW-0645">Protease</keyword>
<dbReference type="Gene3D" id="3.30.2010.10">
    <property type="entry name" value="Metalloproteases ('zincins'), catalytic domain"/>
    <property type="match status" value="1"/>
</dbReference>
<feature type="transmembrane region" description="Helical" evidence="11">
    <location>
        <begin position="152"/>
        <end position="172"/>
    </location>
</feature>
<accession>A0A1I4WZS5</accession>
<keyword evidence="6 10" id="KW-0862">Zinc</keyword>
<sequence length="309" mass="31722">MAPSRDAPEPGLTWRMFATVILVALVYAAAALPAFLAGPVWGAAAVAAAMAFALFSARAGDRLALRALDARQVTAAEEPELHAVLDRLCMSSGLPKPRLAVSGLDAPNAFAAGSGPGSAVVCVTAGLRSRLEPAEVAAVLAHETAHVANRDVLVGAVASFPSLCAGLLLGWWTGLITGRDRHGAGRAAAVGCGIVLLPAGVAAAVLYAVGTLTWLALSRHRELCADTTGALLTGRPSDLSSALDKISDAVRDASRDDLRRLRPVSALCVVRARRAAAGGGVADMLSSHPTLRRRRAGLEAVSWRLARGG</sequence>
<evidence type="ECO:0000313" key="13">
    <source>
        <dbReference type="EMBL" id="SFN18499.1"/>
    </source>
</evidence>
<evidence type="ECO:0000256" key="6">
    <source>
        <dbReference type="ARBA" id="ARBA00022833"/>
    </source>
</evidence>
<dbReference type="InParanoid" id="A0A1I4WZS5"/>
<dbReference type="GO" id="GO:0004222">
    <property type="term" value="F:metalloendopeptidase activity"/>
    <property type="evidence" value="ECO:0007669"/>
    <property type="project" value="InterPro"/>
</dbReference>
<reference evidence="13 14" key="1">
    <citation type="submission" date="2016-10" db="EMBL/GenBank/DDBJ databases">
        <authorList>
            <person name="de Groot N.N."/>
        </authorList>
    </citation>
    <scope>NUCLEOTIDE SEQUENCE [LARGE SCALE GENOMIC DNA]</scope>
    <source>
        <strain evidence="13 14">DSM 43067</strain>
    </source>
</reference>
<keyword evidence="1" id="KW-1003">Cell membrane</keyword>
<keyword evidence="13" id="KW-0346">Stress response</keyword>
<keyword evidence="14" id="KW-1185">Reference proteome</keyword>
<protein>
    <submittedName>
        <fullName evidence="13">Heat shock protein HtpX</fullName>
    </submittedName>
</protein>
<dbReference type="eggNOG" id="COG0501">
    <property type="taxonomic scope" value="Bacteria"/>
</dbReference>
<evidence type="ECO:0000256" key="7">
    <source>
        <dbReference type="ARBA" id="ARBA00022989"/>
    </source>
</evidence>
<dbReference type="PANTHER" id="PTHR43221:SF2">
    <property type="entry name" value="PROTEASE HTPX HOMOLOG"/>
    <property type="match status" value="1"/>
</dbReference>
<keyword evidence="3 11" id="KW-0812">Transmembrane</keyword>
<dbReference type="GO" id="GO:0006508">
    <property type="term" value="P:proteolysis"/>
    <property type="evidence" value="ECO:0007669"/>
    <property type="project" value="UniProtKB-KW"/>
</dbReference>
<evidence type="ECO:0000256" key="10">
    <source>
        <dbReference type="RuleBase" id="RU003983"/>
    </source>
</evidence>
<dbReference type="EMBL" id="FOVH01000001">
    <property type="protein sequence ID" value="SFN18499.1"/>
    <property type="molecule type" value="Genomic_DNA"/>
</dbReference>
<name>A0A1I4WZS5_9ACTN</name>
<keyword evidence="8 10" id="KW-0482">Metalloprotease</keyword>
<feature type="domain" description="Peptidase M48" evidence="12">
    <location>
        <begin position="76"/>
        <end position="299"/>
    </location>
</feature>
<evidence type="ECO:0000256" key="8">
    <source>
        <dbReference type="ARBA" id="ARBA00023049"/>
    </source>
</evidence>
<evidence type="ECO:0000259" key="12">
    <source>
        <dbReference type="Pfam" id="PF01435"/>
    </source>
</evidence>
<dbReference type="GO" id="GO:0046872">
    <property type="term" value="F:metal ion binding"/>
    <property type="evidence" value="ECO:0007669"/>
    <property type="project" value="UniProtKB-KW"/>
</dbReference>
<evidence type="ECO:0000313" key="14">
    <source>
        <dbReference type="Proteomes" id="UP000183413"/>
    </source>
</evidence>
<keyword evidence="4" id="KW-0479">Metal-binding</keyword>
<evidence type="ECO:0000256" key="4">
    <source>
        <dbReference type="ARBA" id="ARBA00022723"/>
    </source>
</evidence>
<feature type="transmembrane region" description="Helical" evidence="11">
    <location>
        <begin position="184"/>
        <end position="209"/>
    </location>
</feature>
<evidence type="ECO:0000256" key="5">
    <source>
        <dbReference type="ARBA" id="ARBA00022801"/>
    </source>
</evidence>
<evidence type="ECO:0000256" key="3">
    <source>
        <dbReference type="ARBA" id="ARBA00022692"/>
    </source>
</evidence>
<dbReference type="InterPro" id="IPR050083">
    <property type="entry name" value="HtpX_protease"/>
</dbReference>
<dbReference type="InterPro" id="IPR001915">
    <property type="entry name" value="Peptidase_M48"/>
</dbReference>
<gene>
    <name evidence="13" type="ORF">SAMN04489713_101577</name>
</gene>
<organism evidence="13 14">
    <name type="scientific">Actinomadura madurae</name>
    <dbReference type="NCBI Taxonomy" id="1993"/>
    <lineage>
        <taxon>Bacteria</taxon>
        <taxon>Bacillati</taxon>
        <taxon>Actinomycetota</taxon>
        <taxon>Actinomycetes</taxon>
        <taxon>Streptosporangiales</taxon>
        <taxon>Thermomonosporaceae</taxon>
        <taxon>Actinomadura</taxon>
    </lineage>
</organism>
<dbReference type="Proteomes" id="UP000183413">
    <property type="component" value="Unassembled WGS sequence"/>
</dbReference>
<proteinExistence type="inferred from homology"/>
<evidence type="ECO:0000256" key="11">
    <source>
        <dbReference type="SAM" id="Phobius"/>
    </source>
</evidence>
<dbReference type="AlphaFoldDB" id="A0A1I4WZS5"/>
<evidence type="ECO:0000256" key="2">
    <source>
        <dbReference type="ARBA" id="ARBA00022670"/>
    </source>
</evidence>
<dbReference type="RefSeq" id="WP_075019813.1">
    <property type="nucleotide sequence ID" value="NZ_FOVH01000001.1"/>
</dbReference>
<keyword evidence="9 11" id="KW-0472">Membrane</keyword>
<feature type="transmembrane region" description="Helical" evidence="11">
    <location>
        <begin position="12"/>
        <end position="32"/>
    </location>
</feature>
<feature type="transmembrane region" description="Helical" evidence="11">
    <location>
        <begin position="38"/>
        <end position="57"/>
    </location>
</feature>
<dbReference type="STRING" id="1993.SAMN04489713_101577"/>